<evidence type="ECO:0000313" key="2">
    <source>
        <dbReference type="Proteomes" id="UP000238479"/>
    </source>
</evidence>
<comment type="caution">
    <text evidence="1">The sequence shown here is derived from an EMBL/GenBank/DDBJ whole genome shotgun (WGS) entry which is preliminary data.</text>
</comment>
<dbReference type="Gramene" id="PRQ53912">
    <property type="protein sequence ID" value="PRQ53912"/>
    <property type="gene ID" value="RchiOBHm_Chr2g0171741"/>
</dbReference>
<gene>
    <name evidence="1" type="ORF">RchiOBHm_Chr2g0171741</name>
</gene>
<dbReference type="Proteomes" id="UP000238479">
    <property type="component" value="Chromosome 2"/>
</dbReference>
<proteinExistence type="predicted"/>
<protein>
    <submittedName>
        <fullName evidence="1">Uncharacterized protein</fullName>
    </submittedName>
</protein>
<reference evidence="1 2" key="1">
    <citation type="journal article" date="2018" name="Nat. Genet.">
        <title>The Rosa genome provides new insights in the design of modern roses.</title>
        <authorList>
            <person name="Bendahmane M."/>
        </authorList>
    </citation>
    <scope>NUCLEOTIDE SEQUENCE [LARGE SCALE GENOMIC DNA]</scope>
    <source>
        <strain evidence="2">cv. Old Blush</strain>
    </source>
</reference>
<dbReference type="AlphaFoldDB" id="A0A2P6S5H0"/>
<keyword evidence="2" id="KW-1185">Reference proteome</keyword>
<evidence type="ECO:0000313" key="1">
    <source>
        <dbReference type="EMBL" id="PRQ53912.1"/>
    </source>
</evidence>
<dbReference type="EMBL" id="PDCK01000040">
    <property type="protein sequence ID" value="PRQ53912.1"/>
    <property type="molecule type" value="Genomic_DNA"/>
</dbReference>
<sequence length="56" mass="6398">MNCGRCSNEKKRTITVDERRFHRFPAIPATSGPHLAVEGQCRELRLDEGTRLRGCQ</sequence>
<organism evidence="1 2">
    <name type="scientific">Rosa chinensis</name>
    <name type="common">China rose</name>
    <dbReference type="NCBI Taxonomy" id="74649"/>
    <lineage>
        <taxon>Eukaryota</taxon>
        <taxon>Viridiplantae</taxon>
        <taxon>Streptophyta</taxon>
        <taxon>Embryophyta</taxon>
        <taxon>Tracheophyta</taxon>
        <taxon>Spermatophyta</taxon>
        <taxon>Magnoliopsida</taxon>
        <taxon>eudicotyledons</taxon>
        <taxon>Gunneridae</taxon>
        <taxon>Pentapetalae</taxon>
        <taxon>rosids</taxon>
        <taxon>fabids</taxon>
        <taxon>Rosales</taxon>
        <taxon>Rosaceae</taxon>
        <taxon>Rosoideae</taxon>
        <taxon>Rosoideae incertae sedis</taxon>
        <taxon>Rosa</taxon>
    </lineage>
</organism>
<name>A0A2P6S5H0_ROSCH</name>
<accession>A0A2P6S5H0</accession>